<evidence type="ECO:0000313" key="1">
    <source>
        <dbReference type="EMBL" id="GAV00398.1"/>
    </source>
</evidence>
<comment type="caution">
    <text evidence="1">The sequence shown here is derived from an EMBL/GenBank/DDBJ whole genome shotgun (WGS) entry which is preliminary data.</text>
</comment>
<dbReference type="AlphaFoldDB" id="A0A1D1VKY1"/>
<keyword evidence="2" id="KW-1185">Reference proteome</keyword>
<protein>
    <submittedName>
        <fullName evidence="1">Uncharacterized protein</fullName>
    </submittedName>
</protein>
<dbReference type="OrthoDB" id="10603665at2759"/>
<evidence type="ECO:0000313" key="2">
    <source>
        <dbReference type="Proteomes" id="UP000186922"/>
    </source>
</evidence>
<sequence length="119" mass="13207">MYVPTITCTKSPDREGLRSSTADVPNYLTAIYDDPRVYVDTRVHPSSLTAKEILTIDGTFNRILKPYCFTTVDLQKGIFRDDLPKCNKPTPQNLLSLVAGFNASFTGPSSEHHADIDAE</sequence>
<dbReference type="EMBL" id="BDGG01000006">
    <property type="protein sequence ID" value="GAV00398.1"/>
    <property type="molecule type" value="Genomic_DNA"/>
</dbReference>
<organism evidence="1 2">
    <name type="scientific">Ramazzottius varieornatus</name>
    <name type="common">Water bear</name>
    <name type="synonym">Tardigrade</name>
    <dbReference type="NCBI Taxonomy" id="947166"/>
    <lineage>
        <taxon>Eukaryota</taxon>
        <taxon>Metazoa</taxon>
        <taxon>Ecdysozoa</taxon>
        <taxon>Tardigrada</taxon>
        <taxon>Eutardigrada</taxon>
        <taxon>Parachela</taxon>
        <taxon>Hypsibioidea</taxon>
        <taxon>Ramazzottiidae</taxon>
        <taxon>Ramazzottius</taxon>
    </lineage>
</organism>
<accession>A0A1D1VKY1</accession>
<name>A0A1D1VKY1_RAMVA</name>
<dbReference type="Proteomes" id="UP000186922">
    <property type="component" value="Unassembled WGS sequence"/>
</dbReference>
<gene>
    <name evidence="1" type="primary">RvY_11251-1</name>
    <name evidence="1" type="synonym">RvY_11251.1</name>
    <name evidence="1" type="ORF">RvY_11251</name>
</gene>
<proteinExistence type="predicted"/>
<reference evidence="1 2" key="1">
    <citation type="journal article" date="2016" name="Nat. Commun.">
        <title>Extremotolerant tardigrade genome and improved radiotolerance of human cultured cells by tardigrade-unique protein.</title>
        <authorList>
            <person name="Hashimoto T."/>
            <person name="Horikawa D.D."/>
            <person name="Saito Y."/>
            <person name="Kuwahara H."/>
            <person name="Kozuka-Hata H."/>
            <person name="Shin-I T."/>
            <person name="Minakuchi Y."/>
            <person name="Ohishi K."/>
            <person name="Motoyama A."/>
            <person name="Aizu T."/>
            <person name="Enomoto A."/>
            <person name="Kondo K."/>
            <person name="Tanaka S."/>
            <person name="Hara Y."/>
            <person name="Koshikawa S."/>
            <person name="Sagara H."/>
            <person name="Miura T."/>
            <person name="Yokobori S."/>
            <person name="Miyagawa K."/>
            <person name="Suzuki Y."/>
            <person name="Kubo T."/>
            <person name="Oyama M."/>
            <person name="Kohara Y."/>
            <person name="Fujiyama A."/>
            <person name="Arakawa K."/>
            <person name="Katayama T."/>
            <person name="Toyoda A."/>
            <person name="Kunieda T."/>
        </authorList>
    </citation>
    <scope>NUCLEOTIDE SEQUENCE [LARGE SCALE GENOMIC DNA]</scope>
    <source>
        <strain evidence="1 2">YOKOZUNA-1</strain>
    </source>
</reference>